<dbReference type="PANTHER" id="PTHR42879:SF2">
    <property type="entry name" value="3-OXOACYL-[ACYL-CARRIER-PROTEIN] REDUCTASE FABG"/>
    <property type="match status" value="1"/>
</dbReference>
<dbReference type="Pfam" id="PF13561">
    <property type="entry name" value="adh_short_C2"/>
    <property type="match status" value="1"/>
</dbReference>
<protein>
    <submittedName>
        <fullName evidence="2">3-oxoacyl-ACP reductase</fullName>
    </submittedName>
</protein>
<dbReference type="GO" id="GO:0032787">
    <property type="term" value="P:monocarboxylic acid metabolic process"/>
    <property type="evidence" value="ECO:0007669"/>
    <property type="project" value="UniProtKB-ARBA"/>
</dbReference>
<dbReference type="CDD" id="cd05233">
    <property type="entry name" value="SDR_c"/>
    <property type="match status" value="1"/>
</dbReference>
<evidence type="ECO:0000313" key="3">
    <source>
        <dbReference type="Proteomes" id="UP000051934"/>
    </source>
</evidence>
<dbReference type="InterPro" id="IPR020904">
    <property type="entry name" value="Sc_DH/Rdtase_CS"/>
</dbReference>
<dbReference type="InterPro" id="IPR002347">
    <property type="entry name" value="SDR_fam"/>
</dbReference>
<accession>A0A0R2S9V4</accession>
<name>A0A0R2S9V4_9GAMM</name>
<dbReference type="FunFam" id="3.40.50.720:FF:000084">
    <property type="entry name" value="Short-chain dehydrogenase reductase"/>
    <property type="match status" value="1"/>
</dbReference>
<dbReference type="Gene3D" id="3.40.50.720">
    <property type="entry name" value="NAD(P)-binding Rossmann-like Domain"/>
    <property type="match status" value="1"/>
</dbReference>
<reference evidence="2 3" key="1">
    <citation type="submission" date="2015-10" db="EMBL/GenBank/DDBJ databases">
        <title>Metagenome-Assembled Genomes uncover a global brackish microbiome.</title>
        <authorList>
            <person name="Hugerth L.W."/>
            <person name="Larsson J."/>
            <person name="Alneberg J."/>
            <person name="Lindh M.V."/>
            <person name="Legrand C."/>
            <person name="Pinhassi J."/>
            <person name="Andersson A.F."/>
        </authorList>
    </citation>
    <scope>NUCLEOTIDE SEQUENCE [LARGE SCALE GENOMIC DNA]</scope>
    <source>
        <strain evidence="2">BACL4 MAG-120507-bin80</strain>
    </source>
</reference>
<dbReference type="InterPro" id="IPR050259">
    <property type="entry name" value="SDR"/>
</dbReference>
<gene>
    <name evidence="2" type="ORF">ABR69_01195</name>
</gene>
<comment type="caution">
    <text evidence="2">The sequence shown here is derived from an EMBL/GenBank/DDBJ whole genome shotgun (WGS) entry which is preliminary data.</text>
</comment>
<dbReference type="PRINTS" id="PR00080">
    <property type="entry name" value="SDRFAMILY"/>
</dbReference>
<organism evidence="2 3">
    <name type="scientific">OM182 bacterium BACL3 MAG-120507-bin80</name>
    <dbReference type="NCBI Taxonomy" id="1655577"/>
    <lineage>
        <taxon>Bacteria</taxon>
        <taxon>Pseudomonadati</taxon>
        <taxon>Pseudomonadota</taxon>
        <taxon>Gammaproteobacteria</taxon>
        <taxon>OMG group</taxon>
        <taxon>OM182 clade</taxon>
    </lineage>
</organism>
<comment type="similarity">
    <text evidence="1">Belongs to the short-chain dehydrogenases/reductases (SDR) family.</text>
</comment>
<dbReference type="PANTHER" id="PTHR42879">
    <property type="entry name" value="3-OXOACYL-(ACYL-CARRIER-PROTEIN) REDUCTASE"/>
    <property type="match status" value="1"/>
</dbReference>
<proteinExistence type="inferred from homology"/>
<dbReference type="PROSITE" id="PS00061">
    <property type="entry name" value="ADH_SHORT"/>
    <property type="match status" value="1"/>
</dbReference>
<dbReference type="InterPro" id="IPR036291">
    <property type="entry name" value="NAD(P)-bd_dom_sf"/>
</dbReference>
<dbReference type="Proteomes" id="UP000051934">
    <property type="component" value="Unassembled WGS sequence"/>
</dbReference>
<dbReference type="AlphaFoldDB" id="A0A0R2S9V4"/>
<evidence type="ECO:0000313" key="2">
    <source>
        <dbReference type="EMBL" id="KRO71614.1"/>
    </source>
</evidence>
<dbReference type="SUPFAM" id="SSF51735">
    <property type="entry name" value="NAD(P)-binding Rossmann-fold domains"/>
    <property type="match status" value="1"/>
</dbReference>
<sequence>MDFTAKKVLVTGGSRGIGLAISTAFAAAGANVAIVYRANDSAAAAALAQLPGAGHSIHRADIADPEQVRLVVDAAAKELGGLDIVVNNAGIGDYHPIDSTTYQQWQDAWQKTLAANLTAPANVCFCAVQHMLAGGGGRIVNITSRGAYRGEPIKPAYGASKAGLTSLSQSLAVALAPHKIFVGAVAPGFVNTELTADRLASAEGAEIKAQSGFNRVAEPKEVAHAVLFLASEGAEFSTGTVIDVNGASYLR</sequence>
<evidence type="ECO:0000256" key="1">
    <source>
        <dbReference type="ARBA" id="ARBA00006484"/>
    </source>
</evidence>
<dbReference type="PRINTS" id="PR00081">
    <property type="entry name" value="GDHRDH"/>
</dbReference>
<dbReference type="EMBL" id="LIBB01000158">
    <property type="protein sequence ID" value="KRO71614.1"/>
    <property type="molecule type" value="Genomic_DNA"/>
</dbReference>